<evidence type="ECO:0000256" key="4">
    <source>
        <dbReference type="ARBA" id="ARBA00022692"/>
    </source>
</evidence>
<evidence type="ECO:0000256" key="8">
    <source>
        <dbReference type="ARBA" id="ARBA00045912"/>
    </source>
</evidence>
<dbReference type="Proteomes" id="UP001187192">
    <property type="component" value="Unassembled WGS sequence"/>
</dbReference>
<sequence length="340" mass="38491">MSEISSSSEHTSLSHVIIGNAGLVKGIPFVFNSWIVRHLTQEDYAPCSFIFLSPVSCFSAGKDSAERDEGIIFAMSQTTYGACLFLGYWGYFLLLRPFRSSALFPFRELSENHPDKKRKLGTCLTEALKLVLLIGLVFMAFCPSYSYSLIRLVYGHKWSDGEAVKALQYYCLYVIVLAMNGTSEAFLHVVANENQIKRSNEFITCVLAYLCSNECPADTVSWCSWLNSSQFVKILYSGIIIRGFFEDSCSFSFPECLPSGSTVLLFSGTITLISERLFLERENFWQTFAIHFSVGFACFCMSAFVIYRRERPFINKIICFRATLTKNYTFPPVNNKVAFP</sequence>
<keyword evidence="7 9" id="KW-0472">Membrane</keyword>
<evidence type="ECO:0000256" key="5">
    <source>
        <dbReference type="ARBA" id="ARBA00022824"/>
    </source>
</evidence>
<feature type="transmembrane region" description="Helical" evidence="9">
    <location>
        <begin position="71"/>
        <end position="94"/>
    </location>
</feature>
<feature type="transmembrane region" description="Helical" evidence="9">
    <location>
        <begin position="127"/>
        <end position="147"/>
    </location>
</feature>
<dbReference type="InterPro" id="IPR007594">
    <property type="entry name" value="RFT1"/>
</dbReference>
<comment type="subcellular location">
    <subcellularLocation>
        <location evidence="1 9">Endoplasmic reticulum membrane</location>
        <topology evidence="1 9">Multi-pass membrane protein</topology>
    </subcellularLocation>
</comment>
<accession>A0AA87ZXT9</accession>
<comment type="caution">
    <text evidence="9">Lacks conserved residue(s) required for the propagation of feature annotation.</text>
</comment>
<evidence type="ECO:0000256" key="6">
    <source>
        <dbReference type="ARBA" id="ARBA00022989"/>
    </source>
</evidence>
<comment type="function">
    <text evidence="8 9">Intramembrane glycolipid transporter that operates in the biosynthetic pathway of dolichol-linked oligosaccharides, the glycan precursors employed in protein asparagine (N)-glycosylation. The sequential addition of sugars to dolichol pyrophosphate produces dolichol-linked oligosaccharides containing fourteen sugars, including two GlcNAcs, nine mannoses and three glucoses. Once assembled, the oligosaccharide is transferred from the lipid to nascent proteins by oligosaccharyltransferases. The assembly of dolichol-linked oligosaccharides begins on the cytosolic side of the endoplasmic reticulum membrane and finishes in its lumen. RFT1 could mediate the translocation of the cytosolically oriented intermediate DolPP-GlcNAc2Man5, produced by ALG11, into the ER lumen where dolichol-linked oligosaccharides assembly continues. However, the intramembrane lipid transporter activity could not be confirmed in vitro.</text>
</comment>
<reference evidence="10" key="1">
    <citation type="submission" date="2023-07" db="EMBL/GenBank/DDBJ databases">
        <title>draft genome sequence of fig (Ficus carica).</title>
        <authorList>
            <person name="Takahashi T."/>
            <person name="Nishimura K."/>
        </authorList>
    </citation>
    <scope>NUCLEOTIDE SEQUENCE</scope>
</reference>
<dbReference type="Pfam" id="PF04506">
    <property type="entry name" value="Rft-1"/>
    <property type="match status" value="1"/>
</dbReference>
<dbReference type="PANTHER" id="PTHR13117">
    <property type="entry name" value="ENDOPLASMIC RETICULUM MULTISPAN TRANSMEMBRANE PROTEIN-RELATED"/>
    <property type="match status" value="1"/>
</dbReference>
<evidence type="ECO:0000256" key="9">
    <source>
        <dbReference type="RuleBase" id="RU365067"/>
    </source>
</evidence>
<keyword evidence="11" id="KW-1185">Reference proteome</keyword>
<dbReference type="GO" id="GO:0034203">
    <property type="term" value="P:glycolipid translocation"/>
    <property type="evidence" value="ECO:0007669"/>
    <property type="project" value="TreeGrafter"/>
</dbReference>
<evidence type="ECO:0000256" key="1">
    <source>
        <dbReference type="ARBA" id="ARBA00004477"/>
    </source>
</evidence>
<feature type="transmembrane region" description="Helical" evidence="9">
    <location>
        <begin position="285"/>
        <end position="307"/>
    </location>
</feature>
<name>A0AA87ZXT9_FICCA</name>
<gene>
    <name evidence="10" type="ORF">TIFTF001_010238</name>
</gene>
<evidence type="ECO:0000256" key="2">
    <source>
        <dbReference type="ARBA" id="ARBA00004922"/>
    </source>
</evidence>
<keyword evidence="6 9" id="KW-1133">Transmembrane helix</keyword>
<dbReference type="EMBL" id="BTGU01000012">
    <property type="protein sequence ID" value="GMN41010.1"/>
    <property type="molecule type" value="Genomic_DNA"/>
</dbReference>
<feature type="transmembrane region" description="Helical" evidence="9">
    <location>
        <begin position="167"/>
        <end position="190"/>
    </location>
</feature>
<dbReference type="AlphaFoldDB" id="A0AA87ZXT9"/>
<keyword evidence="4 9" id="KW-0812">Transmembrane</keyword>
<evidence type="ECO:0000313" key="10">
    <source>
        <dbReference type="EMBL" id="GMN41010.1"/>
    </source>
</evidence>
<proteinExistence type="inferred from homology"/>
<dbReference type="GO" id="GO:0005789">
    <property type="term" value="C:endoplasmic reticulum membrane"/>
    <property type="evidence" value="ECO:0007669"/>
    <property type="project" value="UniProtKB-SubCell"/>
</dbReference>
<keyword evidence="5" id="KW-0256">Endoplasmic reticulum</keyword>
<evidence type="ECO:0000256" key="7">
    <source>
        <dbReference type="ARBA" id="ARBA00023136"/>
    </source>
</evidence>
<comment type="pathway">
    <text evidence="2">Protein modification; protein glycosylation.</text>
</comment>
<comment type="caution">
    <text evidence="10">The sequence shown here is derived from an EMBL/GenBank/DDBJ whole genome shotgun (WGS) entry which is preliminary data.</text>
</comment>
<feature type="transmembrane region" description="Helical" evidence="9">
    <location>
        <begin position="262"/>
        <end position="279"/>
    </location>
</feature>
<protein>
    <recommendedName>
        <fullName evidence="9">Protein RFT1 homolog</fullName>
    </recommendedName>
</protein>
<organism evidence="10 11">
    <name type="scientific">Ficus carica</name>
    <name type="common">Common fig</name>
    <dbReference type="NCBI Taxonomy" id="3494"/>
    <lineage>
        <taxon>Eukaryota</taxon>
        <taxon>Viridiplantae</taxon>
        <taxon>Streptophyta</taxon>
        <taxon>Embryophyta</taxon>
        <taxon>Tracheophyta</taxon>
        <taxon>Spermatophyta</taxon>
        <taxon>Magnoliopsida</taxon>
        <taxon>eudicotyledons</taxon>
        <taxon>Gunneridae</taxon>
        <taxon>Pentapetalae</taxon>
        <taxon>rosids</taxon>
        <taxon>fabids</taxon>
        <taxon>Rosales</taxon>
        <taxon>Moraceae</taxon>
        <taxon>Ficeae</taxon>
        <taxon>Ficus</taxon>
    </lineage>
</organism>
<evidence type="ECO:0000256" key="3">
    <source>
        <dbReference type="ARBA" id="ARBA00010288"/>
    </source>
</evidence>
<dbReference type="GO" id="GO:0006488">
    <property type="term" value="P:dolichol-linked oligosaccharide biosynthetic process"/>
    <property type="evidence" value="ECO:0007669"/>
    <property type="project" value="InterPro"/>
</dbReference>
<dbReference type="PANTHER" id="PTHR13117:SF5">
    <property type="entry name" value="PROTEIN RFT1 HOMOLOG"/>
    <property type="match status" value="1"/>
</dbReference>
<comment type="similarity">
    <text evidence="3 9">Belongs to the RFT1 family.</text>
</comment>
<evidence type="ECO:0000313" key="11">
    <source>
        <dbReference type="Proteomes" id="UP001187192"/>
    </source>
</evidence>